<evidence type="ECO:0000313" key="3">
    <source>
        <dbReference type="Proteomes" id="UP001165121"/>
    </source>
</evidence>
<name>A0A9W6YMS0_9STRA</name>
<reference evidence="2" key="1">
    <citation type="submission" date="2023-04" db="EMBL/GenBank/DDBJ databases">
        <title>Phytophthora fragariaefolia NBRC 109709.</title>
        <authorList>
            <person name="Ichikawa N."/>
            <person name="Sato H."/>
            <person name="Tonouchi N."/>
        </authorList>
    </citation>
    <scope>NUCLEOTIDE SEQUENCE</scope>
    <source>
        <strain evidence="2">NBRC 109709</strain>
    </source>
</reference>
<evidence type="ECO:0000313" key="2">
    <source>
        <dbReference type="EMBL" id="GMG14770.1"/>
    </source>
</evidence>
<sequence length="136" mass="13960">MSGKSSDSAAPINASDRRGSRSSTSFGVLVDCLPLATSIETMEGSEQPTEDSAGLSCSSIQVRKSAAGSTTPIPAHVNSTCGGAKPVKVARADSRPTSTSLDAGLSLANCIGPASRRPAGHSRLFPTELVHELRQH</sequence>
<dbReference type="AlphaFoldDB" id="A0A9W6YMS0"/>
<organism evidence="2 3">
    <name type="scientific">Phytophthora fragariaefolia</name>
    <dbReference type="NCBI Taxonomy" id="1490495"/>
    <lineage>
        <taxon>Eukaryota</taxon>
        <taxon>Sar</taxon>
        <taxon>Stramenopiles</taxon>
        <taxon>Oomycota</taxon>
        <taxon>Peronosporomycetes</taxon>
        <taxon>Peronosporales</taxon>
        <taxon>Peronosporaceae</taxon>
        <taxon>Phytophthora</taxon>
    </lineage>
</organism>
<dbReference type="Proteomes" id="UP001165121">
    <property type="component" value="Unassembled WGS sequence"/>
</dbReference>
<accession>A0A9W6YMS0</accession>
<feature type="region of interest" description="Disordered" evidence="1">
    <location>
        <begin position="1"/>
        <end position="24"/>
    </location>
</feature>
<dbReference type="EMBL" id="BSXT01018856">
    <property type="protein sequence ID" value="GMG14770.1"/>
    <property type="molecule type" value="Genomic_DNA"/>
</dbReference>
<proteinExistence type="predicted"/>
<keyword evidence="3" id="KW-1185">Reference proteome</keyword>
<protein>
    <submittedName>
        <fullName evidence="2">Unnamed protein product</fullName>
    </submittedName>
</protein>
<evidence type="ECO:0000256" key="1">
    <source>
        <dbReference type="SAM" id="MobiDB-lite"/>
    </source>
</evidence>
<comment type="caution">
    <text evidence="2">The sequence shown here is derived from an EMBL/GenBank/DDBJ whole genome shotgun (WGS) entry which is preliminary data.</text>
</comment>
<gene>
    <name evidence="2" type="ORF">Pfra01_002921400</name>
</gene>